<protein>
    <submittedName>
        <fullName evidence="1">Uncharacterized protein</fullName>
    </submittedName>
</protein>
<name>A0A9D7S6P8_9BACT</name>
<dbReference type="EMBL" id="JADKFW010000003">
    <property type="protein sequence ID" value="MBK9715971.1"/>
    <property type="molecule type" value="Genomic_DNA"/>
</dbReference>
<proteinExistence type="predicted"/>
<accession>A0A9D7S6P8</accession>
<gene>
    <name evidence="1" type="ORF">IPO85_00280</name>
</gene>
<dbReference type="AlphaFoldDB" id="A0A9D7S6P8"/>
<organism evidence="1 2">
    <name type="scientific">Candidatus Defluviibacterium haderslevense</name>
    <dbReference type="NCBI Taxonomy" id="2981993"/>
    <lineage>
        <taxon>Bacteria</taxon>
        <taxon>Pseudomonadati</taxon>
        <taxon>Bacteroidota</taxon>
        <taxon>Saprospiria</taxon>
        <taxon>Saprospirales</taxon>
        <taxon>Saprospiraceae</taxon>
        <taxon>Candidatus Defluviibacterium</taxon>
    </lineage>
</organism>
<dbReference type="Proteomes" id="UP000808349">
    <property type="component" value="Unassembled WGS sequence"/>
</dbReference>
<evidence type="ECO:0000313" key="2">
    <source>
        <dbReference type="Proteomes" id="UP000808349"/>
    </source>
</evidence>
<sequence>MDNENKELKPIEFIRDLCKEKTEDELLEAEQNFREFLLVLKEIADRLEAEGKTLANFDD</sequence>
<comment type="caution">
    <text evidence="1">The sequence shown here is derived from an EMBL/GenBank/DDBJ whole genome shotgun (WGS) entry which is preliminary data.</text>
</comment>
<reference evidence="1 2" key="1">
    <citation type="submission" date="2020-10" db="EMBL/GenBank/DDBJ databases">
        <title>Connecting structure to function with the recovery of over 1000 high-quality activated sludge metagenome-assembled genomes encoding full-length rRNA genes using long-read sequencing.</title>
        <authorList>
            <person name="Singleton C.M."/>
            <person name="Petriglieri F."/>
            <person name="Kristensen J.M."/>
            <person name="Kirkegaard R.H."/>
            <person name="Michaelsen T.Y."/>
            <person name="Andersen M.H."/>
            <person name="Karst S.M."/>
            <person name="Dueholm M.S."/>
            <person name="Nielsen P.H."/>
            <person name="Albertsen M."/>
        </authorList>
    </citation>
    <scope>NUCLEOTIDE SEQUENCE [LARGE SCALE GENOMIC DNA]</scope>
    <source>
        <strain evidence="1">Ribe_18-Q3-R11-54_BAT3C.373</strain>
    </source>
</reference>
<evidence type="ECO:0000313" key="1">
    <source>
        <dbReference type="EMBL" id="MBK9715971.1"/>
    </source>
</evidence>